<dbReference type="Proteomes" id="UP000696413">
    <property type="component" value="Unassembled WGS sequence"/>
</dbReference>
<dbReference type="EMBL" id="JAHBOM010000002">
    <property type="protein sequence ID" value="MBU8822009.1"/>
    <property type="molecule type" value="Genomic_DNA"/>
</dbReference>
<gene>
    <name evidence="3" type="ORF">KL859_03870</name>
</gene>
<evidence type="ECO:0000313" key="4">
    <source>
        <dbReference type="Proteomes" id="UP000696413"/>
    </source>
</evidence>
<evidence type="ECO:0000313" key="3">
    <source>
        <dbReference type="EMBL" id="MBU8822009.1"/>
    </source>
</evidence>
<proteinExistence type="predicted"/>
<sequence length="136" mass="13934">MVPSPSRVSGSLRPSSLRSSRRLGHGGAGLREAVRFAVAAAGVAVVFLVMSGVWLSTCVGETADAVACGAPQRTLLTLAAPAVLLVAGMWALARPHQTDMSRGHARTWQGAGLVLLTLMVVVLAISLPELPGSGNL</sequence>
<evidence type="ECO:0008006" key="5">
    <source>
        <dbReference type="Google" id="ProtNLM"/>
    </source>
</evidence>
<evidence type="ECO:0000256" key="1">
    <source>
        <dbReference type="SAM" id="MobiDB-lite"/>
    </source>
</evidence>
<feature type="transmembrane region" description="Helical" evidence="2">
    <location>
        <begin position="105"/>
        <end position="127"/>
    </location>
</feature>
<feature type="transmembrane region" description="Helical" evidence="2">
    <location>
        <begin position="75"/>
        <end position="93"/>
    </location>
</feature>
<feature type="compositionally biased region" description="Low complexity" evidence="1">
    <location>
        <begin position="1"/>
        <end position="18"/>
    </location>
</feature>
<keyword evidence="2" id="KW-0472">Membrane</keyword>
<keyword evidence="2" id="KW-1133">Transmembrane helix</keyword>
<keyword evidence="2" id="KW-0812">Transmembrane</keyword>
<comment type="caution">
    <text evidence="3">The sequence shown here is derived from an EMBL/GenBank/DDBJ whole genome shotgun (WGS) entry which is preliminary data.</text>
</comment>
<protein>
    <recommendedName>
        <fullName evidence="5">Transmembrane protein</fullName>
    </recommendedName>
</protein>
<name>A0ABS6HJY8_MYCGD</name>
<feature type="transmembrane region" description="Helical" evidence="2">
    <location>
        <begin position="33"/>
        <end position="55"/>
    </location>
</feature>
<accession>A0ABS6HJY8</accession>
<feature type="region of interest" description="Disordered" evidence="1">
    <location>
        <begin position="1"/>
        <end position="23"/>
    </location>
</feature>
<reference evidence="3 4" key="1">
    <citation type="submission" date="2021-05" db="EMBL/GenBank/DDBJ databases">
        <title>Draft Genome Sequences of Clinical Respiratory Isolates of Mycobacterium goodii Recovered in Ireland.</title>
        <authorList>
            <person name="Flanagan P.R."/>
            <person name="Mok S."/>
            <person name="Roycroft E."/>
            <person name="Rogers T.R."/>
            <person name="Fitzgibbon M."/>
        </authorList>
    </citation>
    <scope>NUCLEOTIDE SEQUENCE [LARGE SCALE GENOMIC DNA]</scope>
    <source>
        <strain evidence="3 4">14IE55</strain>
    </source>
</reference>
<keyword evidence="4" id="KW-1185">Reference proteome</keyword>
<organism evidence="3 4">
    <name type="scientific">Mycolicibacterium goodii</name>
    <name type="common">Mycobacterium goodii</name>
    <dbReference type="NCBI Taxonomy" id="134601"/>
    <lineage>
        <taxon>Bacteria</taxon>
        <taxon>Bacillati</taxon>
        <taxon>Actinomycetota</taxon>
        <taxon>Actinomycetes</taxon>
        <taxon>Mycobacteriales</taxon>
        <taxon>Mycobacteriaceae</taxon>
        <taxon>Mycolicibacterium</taxon>
    </lineage>
</organism>
<evidence type="ECO:0000256" key="2">
    <source>
        <dbReference type="SAM" id="Phobius"/>
    </source>
</evidence>